<feature type="signal peptide" evidence="2">
    <location>
        <begin position="1"/>
        <end position="17"/>
    </location>
</feature>
<keyword evidence="5" id="KW-1185">Reference proteome</keyword>
<dbReference type="InterPro" id="IPR007110">
    <property type="entry name" value="Ig-like_dom"/>
</dbReference>
<keyword evidence="1" id="KW-0812">Transmembrane</keyword>
<feature type="transmembrane region" description="Helical" evidence="1">
    <location>
        <begin position="248"/>
        <end position="271"/>
    </location>
</feature>
<dbReference type="SUPFAM" id="SSF48726">
    <property type="entry name" value="Immunoglobulin"/>
    <property type="match status" value="1"/>
</dbReference>
<dbReference type="Pfam" id="PF07686">
    <property type="entry name" value="V-set"/>
    <property type="match status" value="1"/>
</dbReference>
<dbReference type="InterPro" id="IPR036179">
    <property type="entry name" value="Ig-like_dom_sf"/>
</dbReference>
<keyword evidence="2" id="KW-0732">Signal</keyword>
<feature type="chain" id="PRO_5020661894" description="Ig-like domain-containing protein" evidence="2">
    <location>
        <begin position="18"/>
        <end position="301"/>
    </location>
</feature>
<dbReference type="AlphaFoldDB" id="A0A4U5UJB1"/>
<evidence type="ECO:0000256" key="2">
    <source>
        <dbReference type="SAM" id="SignalP"/>
    </source>
</evidence>
<feature type="domain" description="Ig-like" evidence="3">
    <location>
        <begin position="16"/>
        <end position="124"/>
    </location>
</feature>
<dbReference type="InterPro" id="IPR003599">
    <property type="entry name" value="Ig_sub"/>
</dbReference>
<organism evidence="4 5">
    <name type="scientific">Collichthys lucidus</name>
    <name type="common">Big head croaker</name>
    <name type="synonym">Sciaena lucida</name>
    <dbReference type="NCBI Taxonomy" id="240159"/>
    <lineage>
        <taxon>Eukaryota</taxon>
        <taxon>Metazoa</taxon>
        <taxon>Chordata</taxon>
        <taxon>Craniata</taxon>
        <taxon>Vertebrata</taxon>
        <taxon>Euteleostomi</taxon>
        <taxon>Actinopterygii</taxon>
        <taxon>Neopterygii</taxon>
        <taxon>Teleostei</taxon>
        <taxon>Neoteleostei</taxon>
        <taxon>Acanthomorphata</taxon>
        <taxon>Eupercaria</taxon>
        <taxon>Sciaenidae</taxon>
        <taxon>Collichthys</taxon>
    </lineage>
</organism>
<accession>A0A4U5UJB1</accession>
<proteinExistence type="predicted"/>
<dbReference type="InterPro" id="IPR013106">
    <property type="entry name" value="Ig_V-set"/>
</dbReference>
<dbReference type="SMART" id="SM00409">
    <property type="entry name" value="IG"/>
    <property type="match status" value="1"/>
</dbReference>
<evidence type="ECO:0000256" key="1">
    <source>
        <dbReference type="SAM" id="Phobius"/>
    </source>
</evidence>
<evidence type="ECO:0000313" key="5">
    <source>
        <dbReference type="Proteomes" id="UP000298787"/>
    </source>
</evidence>
<sequence>MVDFKWILIALLQFTAAAEELPPSFTIRAGQEVTLPCGNVIDGQKNCDSTTWAFIESGHRASKQLIKFGQIDKKNAKSKSDRLSVTQKCSLIIKKVTPQDAGRYICQQRKSGQRQEPDSEVHLSVVTMTESKDTDRVKWSCFVSSYDGQCRPRAQWLYVGNNVEGKWERSSPGPCIDHMTYHSSHSNHTPSSDLFECEVTDQDKVQVFHFRLQPSGDGTTATTESSMERGTNMTAFPIRDDSANLKCWWRVIIVPVGVAALTIIVVAVSMWTRTKGRKRQRGKNMVDDDDAVNYENVTSSV</sequence>
<dbReference type="PANTHER" id="PTHR11422">
    <property type="entry name" value="T-CELL SURFACE GLYCOPROTEIN CD4"/>
    <property type="match status" value="1"/>
</dbReference>
<keyword evidence="1" id="KW-0472">Membrane</keyword>
<evidence type="ECO:0000313" key="4">
    <source>
        <dbReference type="EMBL" id="TKS74867.1"/>
    </source>
</evidence>
<protein>
    <recommendedName>
        <fullName evidence="3">Ig-like domain-containing protein</fullName>
    </recommendedName>
</protein>
<keyword evidence="1" id="KW-1133">Transmembrane helix</keyword>
<name>A0A4U5UJB1_COLLU</name>
<dbReference type="EMBL" id="CM014085">
    <property type="protein sequence ID" value="TKS74867.1"/>
    <property type="molecule type" value="Genomic_DNA"/>
</dbReference>
<dbReference type="Proteomes" id="UP000298787">
    <property type="component" value="Chromosome 8"/>
</dbReference>
<evidence type="ECO:0000259" key="3">
    <source>
        <dbReference type="PROSITE" id="PS50835"/>
    </source>
</evidence>
<dbReference type="Gene3D" id="2.60.40.10">
    <property type="entry name" value="Immunoglobulins"/>
    <property type="match status" value="1"/>
</dbReference>
<dbReference type="InterPro" id="IPR013783">
    <property type="entry name" value="Ig-like_fold"/>
</dbReference>
<reference evidence="4 5" key="1">
    <citation type="submission" date="2019-01" db="EMBL/GenBank/DDBJ databases">
        <title>Genome Assembly of Collichthys lucidus.</title>
        <authorList>
            <person name="Cai M."/>
            <person name="Xiao S."/>
        </authorList>
    </citation>
    <scope>NUCLEOTIDE SEQUENCE [LARGE SCALE GENOMIC DNA]</scope>
    <source>
        <strain evidence="4">JT15FE1705JMU</strain>
        <tissue evidence="4">Muscle</tissue>
    </source>
</reference>
<gene>
    <name evidence="4" type="ORF">D9C73_008950</name>
</gene>
<dbReference type="PROSITE" id="PS50835">
    <property type="entry name" value="IG_LIKE"/>
    <property type="match status" value="1"/>
</dbReference>